<accession>A0A8H3IAL9</accession>
<keyword evidence="2" id="KW-1185">Reference proteome</keyword>
<evidence type="ECO:0000313" key="2">
    <source>
        <dbReference type="Proteomes" id="UP000664203"/>
    </source>
</evidence>
<reference evidence="1" key="1">
    <citation type="submission" date="2021-03" db="EMBL/GenBank/DDBJ databases">
        <authorList>
            <person name="Tagirdzhanova G."/>
        </authorList>
    </citation>
    <scope>NUCLEOTIDE SEQUENCE</scope>
</reference>
<dbReference type="Proteomes" id="UP000664203">
    <property type="component" value="Unassembled WGS sequence"/>
</dbReference>
<evidence type="ECO:0000313" key="1">
    <source>
        <dbReference type="EMBL" id="CAF9911288.1"/>
    </source>
</evidence>
<dbReference type="EMBL" id="CAJPDR010000047">
    <property type="protein sequence ID" value="CAF9911288.1"/>
    <property type="molecule type" value="Genomic_DNA"/>
</dbReference>
<protein>
    <submittedName>
        <fullName evidence="1">Uncharacterized protein</fullName>
    </submittedName>
</protein>
<name>A0A8H3IAL9_9LECA</name>
<gene>
    <name evidence="1" type="ORF">ALECFALPRED_007222</name>
</gene>
<proteinExistence type="predicted"/>
<comment type="caution">
    <text evidence="1">The sequence shown here is derived from an EMBL/GenBank/DDBJ whole genome shotgun (WGS) entry which is preliminary data.</text>
</comment>
<sequence>MPTNDPLIPRQNAPHVALHAVELDESAALALQVIEHARQRLELRPAPRLVRTVIDLLHMRRALQMATQVAHGSELAAAEIALVRVAIPGVVGRPGLPVPFQEVVRDDAVSIALSQGVEDALTVDAACVWASAVFEVMRDAAGGSEGSFTKGTRDIGAAMGAGVEVLGGVLSARMIYK</sequence>
<organism evidence="1 2">
    <name type="scientific">Alectoria fallacina</name>
    <dbReference type="NCBI Taxonomy" id="1903189"/>
    <lineage>
        <taxon>Eukaryota</taxon>
        <taxon>Fungi</taxon>
        <taxon>Dikarya</taxon>
        <taxon>Ascomycota</taxon>
        <taxon>Pezizomycotina</taxon>
        <taxon>Lecanoromycetes</taxon>
        <taxon>OSLEUM clade</taxon>
        <taxon>Lecanoromycetidae</taxon>
        <taxon>Lecanorales</taxon>
        <taxon>Lecanorineae</taxon>
        <taxon>Parmeliaceae</taxon>
        <taxon>Alectoria</taxon>
    </lineage>
</organism>
<dbReference type="AlphaFoldDB" id="A0A8H3IAL9"/>